<dbReference type="PANTHER" id="PTHR34070:SF1">
    <property type="entry name" value="DNA ALKYLATION REPAIR PROTEIN"/>
    <property type="match status" value="1"/>
</dbReference>
<reference evidence="2" key="1">
    <citation type="submission" date="2016-10" db="EMBL/GenBank/DDBJ databases">
        <authorList>
            <person name="Varghese N."/>
            <person name="Submissions S."/>
        </authorList>
    </citation>
    <scope>NUCLEOTIDE SEQUENCE [LARGE SCALE GENOMIC DNA]</scope>
    <source>
        <strain evidence="2">DSM 22329</strain>
    </source>
</reference>
<dbReference type="AlphaFoldDB" id="A0A1H0TF15"/>
<protein>
    <submittedName>
        <fullName evidence="1">3-methyladenine DNA glycosylase AlkD</fullName>
    </submittedName>
</protein>
<accession>A0A1H0TF15</accession>
<gene>
    <name evidence="1" type="ORF">SAMN04489867_2776</name>
</gene>
<dbReference type="InterPro" id="IPR014825">
    <property type="entry name" value="DNA_alkylation"/>
</dbReference>
<dbReference type="InterPro" id="IPR016024">
    <property type="entry name" value="ARM-type_fold"/>
</dbReference>
<name>A0A1H0TF15_9MICO</name>
<dbReference type="RefSeq" id="WP_091786598.1">
    <property type="nucleotide sequence ID" value="NZ_LT629711.1"/>
</dbReference>
<dbReference type="PANTHER" id="PTHR34070">
    <property type="entry name" value="ARMADILLO-TYPE FOLD"/>
    <property type="match status" value="1"/>
</dbReference>
<dbReference type="Proteomes" id="UP000199077">
    <property type="component" value="Chromosome I"/>
</dbReference>
<dbReference type="EMBL" id="LT629711">
    <property type="protein sequence ID" value="SDP52425.1"/>
    <property type="molecule type" value="Genomic_DNA"/>
</dbReference>
<keyword evidence="2" id="KW-1185">Reference proteome</keyword>
<organism evidence="1 2">
    <name type="scientific">Pedococcus dokdonensis</name>
    <dbReference type="NCBI Taxonomy" id="443156"/>
    <lineage>
        <taxon>Bacteria</taxon>
        <taxon>Bacillati</taxon>
        <taxon>Actinomycetota</taxon>
        <taxon>Actinomycetes</taxon>
        <taxon>Micrococcales</taxon>
        <taxon>Intrasporangiaceae</taxon>
        <taxon>Pedococcus</taxon>
    </lineage>
</organism>
<dbReference type="Gene3D" id="1.25.10.90">
    <property type="match status" value="1"/>
</dbReference>
<sequence length="231" mass="26495">MTHPVVAAIRAELAAAGDPERAIAQQAYMKSAMPYRGITAPLLKAILRPVLADPDHRITQRRQWEQAVRELWDGATHREERYAATALTGHRSYRGWQDPETIPLYEHLVVTGAWWDHVDEVASNRIGPILLSHKAEVTPTIEQWIEHEDLWLRRTSIICQLTFKERTDLGLLRAAIEPNLEDPSFWIRKAIGWALRQHARTDADWVRATVAEYDGRLSGLSRREALKHLQP</sequence>
<proteinExistence type="predicted"/>
<evidence type="ECO:0000313" key="2">
    <source>
        <dbReference type="Proteomes" id="UP000199077"/>
    </source>
</evidence>
<dbReference type="OrthoDB" id="9775346at2"/>
<dbReference type="SUPFAM" id="SSF48371">
    <property type="entry name" value="ARM repeat"/>
    <property type="match status" value="1"/>
</dbReference>
<evidence type="ECO:0000313" key="1">
    <source>
        <dbReference type="EMBL" id="SDP52425.1"/>
    </source>
</evidence>
<dbReference type="CDD" id="cd07064">
    <property type="entry name" value="AlkD_like_1"/>
    <property type="match status" value="1"/>
</dbReference>
<dbReference type="STRING" id="443156.SAMN04489867_2776"/>
<dbReference type="Pfam" id="PF08713">
    <property type="entry name" value="DNA_alkylation"/>
    <property type="match status" value="1"/>
</dbReference>